<sequence length="214" mass="24260">MAPIEVIGAGFGRTGTDSLHLALNILGYNTHHMKSFFADPTLDTDDFYDAYLHPDETDWDKLYENYSAGVDWPTCSFYKELMVKYPNAKVLLTTRTPESWYKSVVNTIASPTLLRTTSPKFRKMLDTVCVDGLLNDPVRLADKEKVMALFADHNNEVKAYVPADRLLVMELGEGWERLCKFLGKEVPNTPYPSSNSTEHFNKLIREKDAISLLA</sequence>
<dbReference type="EMBL" id="BAABUJ010000062">
    <property type="protein sequence ID" value="GAA5806341.1"/>
    <property type="molecule type" value="Genomic_DNA"/>
</dbReference>
<gene>
    <name evidence="1" type="ORF">HPULCUR_011874</name>
</gene>
<dbReference type="SUPFAM" id="SSF52540">
    <property type="entry name" value="P-loop containing nucleoside triphosphate hydrolases"/>
    <property type="match status" value="1"/>
</dbReference>
<proteinExistence type="predicted"/>
<dbReference type="InterPro" id="IPR027417">
    <property type="entry name" value="P-loop_NTPase"/>
</dbReference>
<dbReference type="InterPro" id="IPR040632">
    <property type="entry name" value="Sulfotransfer_4"/>
</dbReference>
<comment type="caution">
    <text evidence="1">The sequence shown here is derived from an EMBL/GenBank/DDBJ whole genome shotgun (WGS) entry which is preliminary data.</text>
</comment>
<accession>A0ABP9YHB7</accession>
<evidence type="ECO:0000313" key="1">
    <source>
        <dbReference type="EMBL" id="GAA5806341.1"/>
    </source>
</evidence>
<reference evidence="1 2" key="1">
    <citation type="submission" date="2024-04" db="EMBL/GenBank/DDBJ databases">
        <title>genome sequences of Mucor flavus KT1a and Helicostylum pulchrum KT1b strains isolation_sourced from the surface of a dry-aged beef.</title>
        <authorList>
            <person name="Toyotome T."/>
            <person name="Hosono M."/>
            <person name="Torimaru M."/>
            <person name="Fukuda K."/>
            <person name="Mikami N."/>
        </authorList>
    </citation>
    <scope>NUCLEOTIDE SEQUENCE [LARGE SCALE GENOMIC DNA]</scope>
    <source>
        <strain evidence="1 2">KT1b</strain>
    </source>
</reference>
<dbReference type="Gene3D" id="3.40.50.300">
    <property type="entry name" value="P-loop containing nucleotide triphosphate hydrolases"/>
    <property type="match status" value="1"/>
</dbReference>
<organism evidence="1 2">
    <name type="scientific">Helicostylum pulchrum</name>
    <dbReference type="NCBI Taxonomy" id="562976"/>
    <lineage>
        <taxon>Eukaryota</taxon>
        <taxon>Fungi</taxon>
        <taxon>Fungi incertae sedis</taxon>
        <taxon>Mucoromycota</taxon>
        <taxon>Mucoromycotina</taxon>
        <taxon>Mucoromycetes</taxon>
        <taxon>Mucorales</taxon>
        <taxon>Mucorineae</taxon>
        <taxon>Mucoraceae</taxon>
        <taxon>Helicostylum</taxon>
    </lineage>
</organism>
<name>A0ABP9YHB7_9FUNG</name>
<dbReference type="Proteomes" id="UP001476247">
    <property type="component" value="Unassembled WGS sequence"/>
</dbReference>
<evidence type="ECO:0000313" key="2">
    <source>
        <dbReference type="Proteomes" id="UP001476247"/>
    </source>
</evidence>
<keyword evidence="2" id="KW-1185">Reference proteome</keyword>
<evidence type="ECO:0008006" key="3">
    <source>
        <dbReference type="Google" id="ProtNLM"/>
    </source>
</evidence>
<dbReference type="PANTHER" id="PTHR36978">
    <property type="entry name" value="P-LOOP CONTAINING NUCLEOTIDE TRIPHOSPHATE HYDROLASE"/>
    <property type="match status" value="1"/>
</dbReference>
<dbReference type="Pfam" id="PF17784">
    <property type="entry name" value="Sulfotransfer_4"/>
    <property type="match status" value="1"/>
</dbReference>
<dbReference type="PANTHER" id="PTHR36978:SF4">
    <property type="entry name" value="P-LOOP CONTAINING NUCLEOSIDE TRIPHOSPHATE HYDROLASE PROTEIN"/>
    <property type="match status" value="1"/>
</dbReference>
<protein>
    <recommendedName>
        <fullName evidence="3">P-loop containing nucleoside triphosphate hydrolase protein</fullName>
    </recommendedName>
</protein>